<reference evidence="11 12" key="1">
    <citation type="submission" date="2016-10" db="EMBL/GenBank/DDBJ databases">
        <authorList>
            <person name="de Groot N.N."/>
        </authorList>
    </citation>
    <scope>NUCLEOTIDE SEQUENCE [LARGE SCALE GENOMIC DNA]</scope>
    <source>
        <strain evidence="11 12">DSM 16195</strain>
    </source>
</reference>
<evidence type="ECO:0000256" key="1">
    <source>
        <dbReference type="ARBA" id="ARBA00004742"/>
    </source>
</evidence>
<dbReference type="GO" id="GO:0006094">
    <property type="term" value="P:gluconeogenesis"/>
    <property type="evidence" value="ECO:0007669"/>
    <property type="project" value="UniProtKB-UniRule"/>
</dbReference>
<dbReference type="GO" id="GO:0005524">
    <property type="term" value="F:ATP binding"/>
    <property type="evidence" value="ECO:0007669"/>
    <property type="project" value="UniProtKB-UniRule"/>
</dbReference>
<dbReference type="UniPathway" id="UPA00138"/>
<accession>A0A1G7EV77</accession>
<dbReference type="InterPro" id="IPR008210">
    <property type="entry name" value="PEP_carboxykinase_N"/>
</dbReference>
<comment type="function">
    <text evidence="10">Involved in the gluconeogenesis. Catalyzes the conversion of oxaloacetate (OAA) to phosphoenolpyruvate (PEP) through direct phosphoryl transfer between the nucleoside triphosphate and OAA.</text>
</comment>
<feature type="binding site" evidence="10">
    <location>
        <position position="318"/>
    </location>
    <ligand>
        <name>substrate</name>
    </ligand>
</feature>
<keyword evidence="11" id="KW-0418">Kinase</keyword>
<comment type="subcellular location">
    <subcellularLocation>
        <location evidence="10">Cytoplasm</location>
    </subcellularLocation>
</comment>
<dbReference type="STRING" id="227084.SAMN05421855_102157"/>
<evidence type="ECO:0000256" key="3">
    <source>
        <dbReference type="ARBA" id="ARBA00012363"/>
    </source>
</evidence>
<dbReference type="RefSeq" id="WP_093142311.1">
    <property type="nucleotide sequence ID" value="NZ_BMWO01000002.1"/>
</dbReference>
<evidence type="ECO:0000256" key="5">
    <source>
        <dbReference type="ARBA" id="ARBA00022741"/>
    </source>
</evidence>
<keyword evidence="5 10" id="KW-0547">Nucleotide-binding</keyword>
<dbReference type="GO" id="GO:0016301">
    <property type="term" value="F:kinase activity"/>
    <property type="evidence" value="ECO:0007669"/>
    <property type="project" value="UniProtKB-KW"/>
</dbReference>
<dbReference type="SUPFAM" id="SSF53795">
    <property type="entry name" value="PEP carboxykinase-like"/>
    <property type="match status" value="1"/>
</dbReference>
<dbReference type="Gene3D" id="3.40.449.10">
    <property type="entry name" value="Phosphoenolpyruvate Carboxykinase, domain 1"/>
    <property type="match status" value="1"/>
</dbReference>
<dbReference type="SUPFAM" id="SSF68923">
    <property type="entry name" value="PEP carboxykinase N-terminal domain"/>
    <property type="match status" value="1"/>
</dbReference>
<dbReference type="InterPro" id="IPR001272">
    <property type="entry name" value="PEP_carboxykinase_ATP"/>
</dbReference>
<gene>
    <name evidence="10" type="primary">pckA</name>
    <name evidence="11" type="ORF">SAMN05421855_102157</name>
</gene>
<keyword evidence="11" id="KW-0808">Transferase</keyword>
<keyword evidence="12" id="KW-1185">Reference proteome</keyword>
<evidence type="ECO:0000313" key="12">
    <source>
        <dbReference type="Proteomes" id="UP000199321"/>
    </source>
</evidence>
<dbReference type="Pfam" id="PF01293">
    <property type="entry name" value="PEPCK_ATP"/>
    <property type="match status" value="1"/>
</dbReference>
<evidence type="ECO:0000256" key="8">
    <source>
        <dbReference type="ARBA" id="ARBA00023239"/>
    </source>
</evidence>
<keyword evidence="4 10" id="KW-0312">Gluconeogenesis</keyword>
<keyword evidence="10" id="KW-0464">Manganese</keyword>
<keyword evidence="8 10" id="KW-0456">Lyase</keyword>
<feature type="binding site" evidence="10">
    <location>
        <position position="443"/>
    </location>
    <ligand>
        <name>ATP</name>
        <dbReference type="ChEBI" id="CHEBI:30616"/>
    </ligand>
</feature>
<dbReference type="NCBIfam" id="NF006821">
    <property type="entry name" value="PRK09344.1-3"/>
    <property type="match status" value="1"/>
</dbReference>
<proteinExistence type="inferred from homology"/>
<sequence length="534" mass="59336">MKKIEQLNALGIQPTKEYFWNLPVSKLVTHTLQKEQGVLTSTGALACDTGEFTGRSPKDKYIVKDAITEGSIWWGDVNHPFSTEDFDRLYDRVTSFLSTSELYIKDVQAGSKKDYQLNVRVITQTPWQSLFANNLFLRPSENELETFEHEWLILAAPEFMADPKIDNTRQHNFTIINFTKKVILIGGSAYTGEIKKGIFTILNYILPHNKNVLSMHCSANIGEDGNTAVFFGLSGTGKTTLSADPSRALIGDDEHGWDSESVFNFEGGCYAKCVNLSEEKEPQIFSAVRFGTLLENVRFYKDSDVVDYDNVTVTENTRAAYPINFIDNATNPSIGGAPKNIFFLTCDAFGVLPPISKLTVGQAMYHFISGYTAKVAGTEAGITEPQTTFSACFGEPFLPLHPTKYAELLGQKLKGDNVNVWLVNTGWSGGAYGIGERIKLKYTRAMITAVLNGKLDQVDYVKHSVFGLQMPTTCEGVPSGILSPKNTWENKEEYDETADKLAAQFNENFKMYESFANEEIRSGAPKVNATLEKA</sequence>
<feature type="binding site" evidence="10">
    <location>
        <position position="318"/>
    </location>
    <ligand>
        <name>ATP</name>
        <dbReference type="ChEBI" id="CHEBI:30616"/>
    </ligand>
</feature>
<keyword evidence="7 10" id="KW-0067">ATP-binding</keyword>
<feature type="binding site" evidence="10">
    <location>
        <position position="216"/>
    </location>
    <ligand>
        <name>ATP</name>
        <dbReference type="ChEBI" id="CHEBI:30616"/>
    </ligand>
</feature>
<feature type="binding site" evidence="10">
    <location>
        <position position="196"/>
    </location>
    <ligand>
        <name>ATP</name>
        <dbReference type="ChEBI" id="CHEBI:30616"/>
    </ligand>
</feature>
<feature type="binding site" evidence="10">
    <location>
        <position position="281"/>
    </location>
    <ligand>
        <name>ATP</name>
        <dbReference type="ChEBI" id="CHEBI:30616"/>
    </ligand>
</feature>
<dbReference type="HAMAP" id="MF_00453">
    <property type="entry name" value="PEPCK_ATP"/>
    <property type="match status" value="1"/>
</dbReference>
<protein>
    <recommendedName>
        <fullName evidence="3 10">Phosphoenolpyruvate carboxykinase (ATP)</fullName>
        <shortName evidence="10">PCK</shortName>
        <shortName evidence="10">PEP carboxykinase</shortName>
        <shortName evidence="10">PEPCK</shortName>
        <ecNumber evidence="3 10">4.1.1.49</ecNumber>
    </recommendedName>
</protein>
<dbReference type="InterPro" id="IPR013035">
    <property type="entry name" value="PEP_carboxykinase_C"/>
</dbReference>
<dbReference type="Proteomes" id="UP000199321">
    <property type="component" value="Unassembled WGS sequence"/>
</dbReference>
<dbReference type="EMBL" id="FNBA01000002">
    <property type="protein sequence ID" value="SDE67487.1"/>
    <property type="molecule type" value="Genomic_DNA"/>
</dbReference>
<dbReference type="GO" id="GO:0005829">
    <property type="term" value="C:cytosol"/>
    <property type="evidence" value="ECO:0007669"/>
    <property type="project" value="TreeGrafter"/>
</dbReference>
<feature type="binding site" evidence="10">
    <location>
        <begin position="232"/>
        <end position="240"/>
    </location>
    <ligand>
        <name>ATP</name>
        <dbReference type="ChEBI" id="CHEBI:30616"/>
    </ligand>
</feature>
<feature type="binding site" evidence="10">
    <location>
        <position position="253"/>
    </location>
    <ligand>
        <name>Mn(2+)</name>
        <dbReference type="ChEBI" id="CHEBI:29035"/>
    </ligand>
</feature>
<evidence type="ECO:0000313" key="11">
    <source>
        <dbReference type="EMBL" id="SDE67487.1"/>
    </source>
</evidence>
<comment type="pathway">
    <text evidence="1 10">Carbohydrate biosynthesis; gluconeogenesis.</text>
</comment>
<comment type="similarity">
    <text evidence="2 10">Belongs to the phosphoenolpyruvate carboxykinase (ATP) family.</text>
</comment>
<dbReference type="PANTHER" id="PTHR30031:SF0">
    <property type="entry name" value="PHOSPHOENOLPYRUVATE CARBOXYKINASE (ATP)"/>
    <property type="match status" value="1"/>
</dbReference>
<comment type="cofactor">
    <cofactor evidence="10">
        <name>Mn(2+)</name>
        <dbReference type="ChEBI" id="CHEBI:29035"/>
    </cofactor>
    <text evidence="10">Binds 1 Mn(2+) ion per subunit.</text>
</comment>
<dbReference type="CDD" id="cd00484">
    <property type="entry name" value="PEPCK_ATP"/>
    <property type="match status" value="1"/>
</dbReference>
<keyword evidence="10" id="KW-0963">Cytoplasm</keyword>
<dbReference type="GO" id="GO:0004612">
    <property type="term" value="F:phosphoenolpyruvate carboxykinase (ATP) activity"/>
    <property type="evidence" value="ECO:0007669"/>
    <property type="project" value="UniProtKB-UniRule"/>
</dbReference>
<feature type="binding site" evidence="10">
    <location>
        <begin position="437"/>
        <end position="438"/>
    </location>
    <ligand>
        <name>ATP</name>
        <dbReference type="ChEBI" id="CHEBI:30616"/>
    </ligand>
</feature>
<evidence type="ECO:0000256" key="10">
    <source>
        <dbReference type="HAMAP-Rule" id="MF_00453"/>
    </source>
</evidence>
<evidence type="ECO:0000256" key="9">
    <source>
        <dbReference type="ARBA" id="ARBA00047371"/>
    </source>
</evidence>
<dbReference type="FunFam" id="2.170.8.10:FF:000001">
    <property type="entry name" value="Phosphoenolpyruvate carboxykinase (ATP)"/>
    <property type="match status" value="1"/>
</dbReference>
<evidence type="ECO:0000256" key="7">
    <source>
        <dbReference type="ARBA" id="ARBA00022840"/>
    </source>
</evidence>
<dbReference type="GO" id="GO:0046872">
    <property type="term" value="F:metal ion binding"/>
    <property type="evidence" value="ECO:0007669"/>
    <property type="project" value="UniProtKB-KW"/>
</dbReference>
<evidence type="ECO:0000256" key="4">
    <source>
        <dbReference type="ARBA" id="ARBA00022432"/>
    </source>
</evidence>
<name>A0A1G7EV77_9FLAO</name>
<comment type="catalytic activity">
    <reaction evidence="9 10">
        <text>oxaloacetate + ATP = phosphoenolpyruvate + ADP + CO2</text>
        <dbReference type="Rhea" id="RHEA:18617"/>
        <dbReference type="ChEBI" id="CHEBI:16452"/>
        <dbReference type="ChEBI" id="CHEBI:16526"/>
        <dbReference type="ChEBI" id="CHEBI:30616"/>
        <dbReference type="ChEBI" id="CHEBI:58702"/>
        <dbReference type="ChEBI" id="CHEBI:456216"/>
        <dbReference type="EC" id="4.1.1.49"/>
    </reaction>
</comment>
<feature type="binding site" evidence="10">
    <location>
        <position position="196"/>
    </location>
    <ligand>
        <name>Mn(2+)</name>
        <dbReference type="ChEBI" id="CHEBI:29035"/>
    </ligand>
</feature>
<keyword evidence="6 10" id="KW-0210">Decarboxylase</keyword>
<dbReference type="OrthoDB" id="9806325at2"/>
<dbReference type="PIRSF" id="PIRSF006294">
    <property type="entry name" value="PEP_crbxkin"/>
    <property type="match status" value="1"/>
</dbReference>
<dbReference type="PANTHER" id="PTHR30031">
    <property type="entry name" value="PHOSPHOENOLPYRUVATE CARBOXYKINASE ATP"/>
    <property type="match status" value="1"/>
</dbReference>
<keyword evidence="11" id="KW-0670">Pyruvate</keyword>
<dbReference type="NCBIfam" id="TIGR00224">
    <property type="entry name" value="pckA"/>
    <property type="match status" value="1"/>
</dbReference>
<feature type="binding site" evidence="10">
    <location>
        <position position="190"/>
    </location>
    <ligand>
        <name>substrate</name>
    </ligand>
</feature>
<feature type="binding site" evidence="10">
    <location>
        <position position="55"/>
    </location>
    <ligand>
        <name>substrate</name>
    </ligand>
</feature>
<dbReference type="Gene3D" id="2.170.8.10">
    <property type="entry name" value="Phosphoenolpyruvate Carboxykinase, domain 2"/>
    <property type="match status" value="1"/>
</dbReference>
<feature type="binding site" evidence="10">
    <location>
        <position position="216"/>
    </location>
    <ligand>
        <name>Mn(2+)</name>
        <dbReference type="ChEBI" id="CHEBI:29035"/>
    </ligand>
</feature>
<dbReference type="EC" id="4.1.1.49" evidence="3 10"/>
<organism evidence="11 12">
    <name type="scientific">Ulvibacter litoralis</name>
    <dbReference type="NCBI Taxonomy" id="227084"/>
    <lineage>
        <taxon>Bacteria</taxon>
        <taxon>Pseudomonadati</taxon>
        <taxon>Bacteroidota</taxon>
        <taxon>Flavobacteriia</taxon>
        <taxon>Flavobacteriales</taxon>
        <taxon>Flavobacteriaceae</taxon>
        <taxon>Ulvibacter</taxon>
    </lineage>
</organism>
<feature type="binding site" evidence="10">
    <location>
        <position position="196"/>
    </location>
    <ligand>
        <name>substrate</name>
    </ligand>
</feature>
<evidence type="ECO:0000256" key="2">
    <source>
        <dbReference type="ARBA" id="ARBA00006052"/>
    </source>
</evidence>
<evidence type="ECO:0000256" key="6">
    <source>
        <dbReference type="ARBA" id="ARBA00022793"/>
    </source>
</evidence>
<dbReference type="NCBIfam" id="NF006820">
    <property type="entry name" value="PRK09344.1-2"/>
    <property type="match status" value="1"/>
</dbReference>
<dbReference type="AlphaFoldDB" id="A0A1G7EV77"/>
<keyword evidence="10" id="KW-0479">Metal-binding</keyword>
<dbReference type="Gene3D" id="3.90.228.20">
    <property type="match status" value="1"/>
</dbReference>